<keyword evidence="12" id="KW-0406">Ion transport</keyword>
<evidence type="ECO:0000313" key="19">
    <source>
        <dbReference type="Proteomes" id="UP001378960"/>
    </source>
</evidence>
<dbReference type="GO" id="GO:0015677">
    <property type="term" value="P:copper ion import"/>
    <property type="evidence" value="ECO:0007669"/>
    <property type="project" value="TreeGrafter"/>
</dbReference>
<dbReference type="InterPro" id="IPR017927">
    <property type="entry name" value="FAD-bd_FR_type"/>
</dbReference>
<dbReference type="InterPro" id="IPR039261">
    <property type="entry name" value="FNR_nucleotide-bd"/>
</dbReference>
<dbReference type="PROSITE" id="PS51384">
    <property type="entry name" value="FAD_FR"/>
    <property type="match status" value="1"/>
</dbReference>
<keyword evidence="7 15" id="KW-0812">Transmembrane</keyword>
<comment type="catalytic activity">
    <reaction evidence="14">
        <text>2 a Fe(II)-siderophore + NADP(+) + H(+) = 2 a Fe(III)-siderophore + NADPH</text>
        <dbReference type="Rhea" id="RHEA:28795"/>
        <dbReference type="Rhea" id="RHEA-COMP:11342"/>
        <dbReference type="Rhea" id="RHEA-COMP:11344"/>
        <dbReference type="ChEBI" id="CHEBI:15378"/>
        <dbReference type="ChEBI" id="CHEBI:29033"/>
        <dbReference type="ChEBI" id="CHEBI:29034"/>
        <dbReference type="ChEBI" id="CHEBI:57783"/>
        <dbReference type="ChEBI" id="CHEBI:58349"/>
        <dbReference type="EC" id="1.16.1.9"/>
    </reaction>
</comment>
<dbReference type="Pfam" id="PF01794">
    <property type="entry name" value="Ferric_reduct"/>
    <property type="match status" value="1"/>
</dbReference>
<keyword evidence="11" id="KW-0560">Oxidoreductase</keyword>
<dbReference type="GO" id="GO:0006879">
    <property type="term" value="P:intracellular iron ion homeostasis"/>
    <property type="evidence" value="ECO:0007669"/>
    <property type="project" value="TreeGrafter"/>
</dbReference>
<evidence type="ECO:0000313" key="18">
    <source>
        <dbReference type="EMBL" id="GMM44489.1"/>
    </source>
</evidence>
<dbReference type="InterPro" id="IPR013130">
    <property type="entry name" value="Fe3_Rdtase_TM_dom"/>
</dbReference>
<dbReference type="InterPro" id="IPR051410">
    <property type="entry name" value="Ferric/Cupric_Reductase"/>
</dbReference>
<dbReference type="SFLD" id="SFLDG01168">
    <property type="entry name" value="Ferric_reductase_subgroup_(FRE"/>
    <property type="match status" value="1"/>
</dbReference>
<dbReference type="Gene3D" id="2.40.30.10">
    <property type="entry name" value="Translation factors"/>
    <property type="match status" value="1"/>
</dbReference>
<dbReference type="Proteomes" id="UP001378960">
    <property type="component" value="Unassembled WGS sequence"/>
</dbReference>
<dbReference type="InterPro" id="IPR017938">
    <property type="entry name" value="Riboflavin_synthase-like_b-brl"/>
</dbReference>
<dbReference type="EMBL" id="BTGB01000001">
    <property type="protein sequence ID" value="GMM44489.1"/>
    <property type="molecule type" value="Genomic_DNA"/>
</dbReference>
<gene>
    <name evidence="18" type="ORF">DAPK24_010640</name>
</gene>
<dbReference type="CDD" id="cd06186">
    <property type="entry name" value="NOX_Duox_like_FAD_NADP"/>
    <property type="match status" value="1"/>
</dbReference>
<evidence type="ECO:0000256" key="3">
    <source>
        <dbReference type="ARBA" id="ARBA00012668"/>
    </source>
</evidence>
<feature type="transmembrane region" description="Helical" evidence="15">
    <location>
        <begin position="214"/>
        <end position="234"/>
    </location>
</feature>
<evidence type="ECO:0000256" key="8">
    <source>
        <dbReference type="ARBA" id="ARBA00022827"/>
    </source>
</evidence>
<keyword evidence="4" id="KW-0813">Transport</keyword>
<dbReference type="AlphaFoldDB" id="A0AAV5QZ77"/>
<feature type="transmembrane region" description="Helical" evidence="15">
    <location>
        <begin position="432"/>
        <end position="455"/>
    </location>
</feature>
<dbReference type="Gene3D" id="3.40.50.80">
    <property type="entry name" value="Nucleotide-binding domain of ferredoxin-NADP reductase (FNR) module"/>
    <property type="match status" value="1"/>
</dbReference>
<reference evidence="18 19" key="1">
    <citation type="journal article" date="2023" name="Elife">
        <title>Identification of key yeast species and microbe-microbe interactions impacting larval growth of Drosophila in the wild.</title>
        <authorList>
            <person name="Mure A."/>
            <person name="Sugiura Y."/>
            <person name="Maeda R."/>
            <person name="Honda K."/>
            <person name="Sakurai N."/>
            <person name="Takahashi Y."/>
            <person name="Watada M."/>
            <person name="Katoh T."/>
            <person name="Gotoh A."/>
            <person name="Gotoh Y."/>
            <person name="Taniguchi I."/>
            <person name="Nakamura K."/>
            <person name="Hayashi T."/>
            <person name="Katayama T."/>
            <person name="Uemura T."/>
            <person name="Hattori Y."/>
        </authorList>
    </citation>
    <scope>NUCLEOTIDE SEQUENCE [LARGE SCALE GENOMIC DNA]</scope>
    <source>
        <strain evidence="18 19">PK-24</strain>
    </source>
</reference>
<feature type="domain" description="FAD-binding FR-type" evidence="17">
    <location>
        <begin position="402"/>
        <end position="510"/>
    </location>
</feature>
<dbReference type="SUPFAM" id="SSF63380">
    <property type="entry name" value="Riboflavin synthase domain-like"/>
    <property type="match status" value="1"/>
</dbReference>
<feature type="transmembrane region" description="Helical" evidence="15">
    <location>
        <begin position="160"/>
        <end position="181"/>
    </location>
</feature>
<dbReference type="PANTHER" id="PTHR32361">
    <property type="entry name" value="FERRIC/CUPRIC REDUCTASE TRANSMEMBRANE COMPONENT"/>
    <property type="match status" value="1"/>
</dbReference>
<feature type="chain" id="PRO_5044022887" description="ferric-chelate reductase (NADPH)" evidence="16">
    <location>
        <begin position="21"/>
        <end position="670"/>
    </location>
</feature>
<evidence type="ECO:0000256" key="7">
    <source>
        <dbReference type="ARBA" id="ARBA00022692"/>
    </source>
</evidence>
<accession>A0AAV5QZ77</accession>
<keyword evidence="16" id="KW-0732">Signal</keyword>
<evidence type="ECO:0000256" key="9">
    <source>
        <dbReference type="ARBA" id="ARBA00022982"/>
    </source>
</evidence>
<evidence type="ECO:0000256" key="12">
    <source>
        <dbReference type="ARBA" id="ARBA00023065"/>
    </source>
</evidence>
<evidence type="ECO:0000256" key="5">
    <source>
        <dbReference type="ARBA" id="ARBA00022475"/>
    </source>
</evidence>
<evidence type="ECO:0000256" key="1">
    <source>
        <dbReference type="ARBA" id="ARBA00004651"/>
    </source>
</evidence>
<evidence type="ECO:0000256" key="2">
    <source>
        <dbReference type="ARBA" id="ARBA00006278"/>
    </source>
</evidence>
<protein>
    <recommendedName>
        <fullName evidence="3">ferric-chelate reductase (NADPH)</fullName>
        <ecNumber evidence="3">1.16.1.9</ecNumber>
    </recommendedName>
</protein>
<feature type="transmembrane region" description="Helical" evidence="15">
    <location>
        <begin position="382"/>
        <end position="399"/>
    </location>
</feature>
<comment type="caution">
    <text evidence="18">The sequence shown here is derived from an EMBL/GenBank/DDBJ whole genome shotgun (WGS) entry which is preliminary data.</text>
</comment>
<dbReference type="Pfam" id="PF08030">
    <property type="entry name" value="NAD_binding_6"/>
    <property type="match status" value="1"/>
</dbReference>
<evidence type="ECO:0000256" key="14">
    <source>
        <dbReference type="ARBA" id="ARBA00048483"/>
    </source>
</evidence>
<dbReference type="Pfam" id="PF08022">
    <property type="entry name" value="FAD_binding_8"/>
    <property type="match status" value="1"/>
</dbReference>
<evidence type="ECO:0000256" key="6">
    <source>
        <dbReference type="ARBA" id="ARBA00022630"/>
    </source>
</evidence>
<dbReference type="InterPro" id="IPR013112">
    <property type="entry name" value="FAD-bd_8"/>
</dbReference>
<sequence>MKVLLPFSTIILLFTTFTNAIVISDSHLASSCIYFLRELSWNCTSLGGHMSSSTWTCQCFNDDWLGSITNCIYDYKNSTKEMNHAYHHIVERCNVRAKTNYNVTFLSDYQKNTQDKLIPVTPFLNGSSITGPVSIDDATFDYFYKSFKDYNIFIAMCQRLGWGAAGYWIAVFGLIGIYKFIAYRFTPKSLKNYANKYLVWKSDWFLFGLNRFEAIVFFFFFAYVLLACCINYSLELNAYLTTHYFLLIDLISFRTDIIGFSLIPVVYLMGIRNNPFQLLTGVSHHVMLQYHKVVAFVFFILCVVHSAIWTHYAIHIGGGYASWAADAYFYWGIVGTIVVGLMILQSFAIFRNRLYEIFLFFHNAFAVLFVVAMWLHCNILGWMGWVYSIASILVFDRVCRIYRFFKNGLFNDVQVDIVAKDVVKLQFNKPSIFYFFPGCYVYLTFIFPNNVPWYYSFQSHPFSLLRSHEESNKMVLYLKAKRGATGQLLKINSSNIKVLIDGPYGVLPFGENKNDDSNDKVLGIAGGLGISSILTYFNERAKSLDDMSKYKIIWYINNIQYVDILKDNLEYLIFEKNVSVDIYYTGDSGSNESEIQNCHSCEKDTDSETDSFTPKSSFNIIHSKTKIEEVLSQNSAEQRKIYCCGPGSFVKELKNSLTFGDDLICENHTW</sequence>
<name>A0AAV5QZ77_PICKL</name>
<evidence type="ECO:0000256" key="10">
    <source>
        <dbReference type="ARBA" id="ARBA00022989"/>
    </source>
</evidence>
<dbReference type="GO" id="GO:0005886">
    <property type="term" value="C:plasma membrane"/>
    <property type="evidence" value="ECO:0007669"/>
    <property type="project" value="UniProtKB-SubCell"/>
</dbReference>
<comment type="subcellular location">
    <subcellularLocation>
        <location evidence="1">Cell membrane</location>
        <topology evidence="1">Multi-pass membrane protein</topology>
    </subcellularLocation>
</comment>
<keyword evidence="19" id="KW-1185">Reference proteome</keyword>
<keyword evidence="10 15" id="KW-1133">Transmembrane helix</keyword>
<evidence type="ECO:0000256" key="13">
    <source>
        <dbReference type="ARBA" id="ARBA00023136"/>
    </source>
</evidence>
<keyword evidence="8" id="KW-0274">FAD</keyword>
<feature type="signal peptide" evidence="16">
    <location>
        <begin position="1"/>
        <end position="20"/>
    </location>
</feature>
<keyword evidence="9" id="KW-0249">Electron transport</keyword>
<dbReference type="EC" id="1.16.1.9" evidence="3"/>
<keyword evidence="6" id="KW-0285">Flavoprotein</keyword>
<evidence type="ECO:0000256" key="16">
    <source>
        <dbReference type="SAM" id="SignalP"/>
    </source>
</evidence>
<dbReference type="GO" id="GO:0006826">
    <property type="term" value="P:iron ion transport"/>
    <property type="evidence" value="ECO:0007669"/>
    <property type="project" value="UniProtKB-ARBA"/>
</dbReference>
<dbReference type="SUPFAM" id="SSF52343">
    <property type="entry name" value="Ferredoxin reductase-like, C-terminal NADP-linked domain"/>
    <property type="match status" value="1"/>
</dbReference>
<evidence type="ECO:0000256" key="4">
    <source>
        <dbReference type="ARBA" id="ARBA00022448"/>
    </source>
</evidence>
<evidence type="ECO:0000256" key="11">
    <source>
        <dbReference type="ARBA" id="ARBA00023002"/>
    </source>
</evidence>
<evidence type="ECO:0000256" key="15">
    <source>
        <dbReference type="SAM" id="Phobius"/>
    </source>
</evidence>
<proteinExistence type="inferred from homology"/>
<dbReference type="SFLD" id="SFLDS00052">
    <property type="entry name" value="Ferric_Reductase_Domain"/>
    <property type="match status" value="1"/>
</dbReference>
<feature type="transmembrane region" description="Helical" evidence="15">
    <location>
        <begin position="357"/>
        <end position="376"/>
    </location>
</feature>
<keyword evidence="5" id="KW-1003">Cell membrane</keyword>
<dbReference type="GO" id="GO:0052851">
    <property type="term" value="F:ferric-chelate reductase (NADPH) activity"/>
    <property type="evidence" value="ECO:0007669"/>
    <property type="project" value="UniProtKB-EC"/>
</dbReference>
<comment type="similarity">
    <text evidence="2">Belongs to the ferric reductase (FRE) family.</text>
</comment>
<feature type="transmembrane region" description="Helical" evidence="15">
    <location>
        <begin position="328"/>
        <end position="350"/>
    </location>
</feature>
<dbReference type="InterPro" id="IPR013121">
    <property type="entry name" value="Fe_red_NAD-bd_6"/>
</dbReference>
<organism evidence="18 19">
    <name type="scientific">Pichia kluyveri</name>
    <name type="common">Yeast</name>
    <dbReference type="NCBI Taxonomy" id="36015"/>
    <lineage>
        <taxon>Eukaryota</taxon>
        <taxon>Fungi</taxon>
        <taxon>Dikarya</taxon>
        <taxon>Ascomycota</taxon>
        <taxon>Saccharomycotina</taxon>
        <taxon>Pichiomycetes</taxon>
        <taxon>Pichiales</taxon>
        <taxon>Pichiaceae</taxon>
        <taxon>Pichia</taxon>
    </lineage>
</organism>
<feature type="transmembrane region" description="Helical" evidence="15">
    <location>
        <begin position="290"/>
        <end position="308"/>
    </location>
</feature>
<evidence type="ECO:0000259" key="17">
    <source>
        <dbReference type="PROSITE" id="PS51384"/>
    </source>
</evidence>
<dbReference type="PANTHER" id="PTHR32361:SF25">
    <property type="entry name" value="FERRIC_CUPRIC REDUCTASE TRANSMEMBRANE COMPONENT 1"/>
    <property type="match status" value="1"/>
</dbReference>
<keyword evidence="13 15" id="KW-0472">Membrane</keyword>